<evidence type="ECO:0000256" key="3">
    <source>
        <dbReference type="ARBA" id="ARBA00022989"/>
    </source>
</evidence>
<dbReference type="InterPro" id="IPR036259">
    <property type="entry name" value="MFS_trans_sf"/>
</dbReference>
<dbReference type="Proteomes" id="UP000006352">
    <property type="component" value="Unassembled WGS sequence"/>
</dbReference>
<feature type="transmembrane region" description="Helical" evidence="5">
    <location>
        <begin position="117"/>
        <end position="139"/>
    </location>
</feature>
<reference evidence="6 7" key="1">
    <citation type="journal article" date="2012" name="Appl. Environ. Microbiol.">
        <title>Short-read sequencing for genomic analysis of the brown rot fungus Fibroporia radiculosa.</title>
        <authorList>
            <person name="Tang J.D."/>
            <person name="Perkins A.D."/>
            <person name="Sonstegard T.S."/>
            <person name="Schroeder S.G."/>
            <person name="Burgess S.C."/>
            <person name="Diehl S.V."/>
        </authorList>
    </citation>
    <scope>NUCLEOTIDE SEQUENCE [LARGE SCALE GENOMIC DNA]</scope>
    <source>
        <strain evidence="6 7">TFFH 294</strain>
    </source>
</reference>
<proteinExistence type="predicted"/>
<keyword evidence="7" id="KW-1185">Reference proteome</keyword>
<protein>
    <recommendedName>
        <fullName evidence="8">Major facilitator superfamily (MFS) profile domain-containing protein</fullName>
    </recommendedName>
</protein>
<dbReference type="GeneID" id="24100160"/>
<dbReference type="RefSeq" id="XP_012184532.1">
    <property type="nucleotide sequence ID" value="XM_012329142.1"/>
</dbReference>
<dbReference type="EMBL" id="HE797183">
    <property type="protein sequence ID" value="CCM05249.1"/>
    <property type="molecule type" value="Genomic_DNA"/>
</dbReference>
<dbReference type="GO" id="GO:0005886">
    <property type="term" value="C:plasma membrane"/>
    <property type="evidence" value="ECO:0007669"/>
    <property type="project" value="TreeGrafter"/>
</dbReference>
<comment type="subcellular location">
    <subcellularLocation>
        <location evidence="1">Membrane</location>
        <topology evidence="1">Multi-pass membrane protein</topology>
    </subcellularLocation>
</comment>
<dbReference type="AlphaFoldDB" id="J4H4M5"/>
<evidence type="ECO:0000256" key="4">
    <source>
        <dbReference type="ARBA" id="ARBA00023136"/>
    </source>
</evidence>
<dbReference type="OrthoDB" id="9986881at2759"/>
<accession>J4H4M5</accession>
<name>J4H4M5_9APHY</name>
<dbReference type="SUPFAM" id="SSF103473">
    <property type="entry name" value="MFS general substrate transporter"/>
    <property type="match status" value="1"/>
</dbReference>
<organism evidence="6 7">
    <name type="scientific">Fibroporia radiculosa</name>
    <dbReference type="NCBI Taxonomy" id="599839"/>
    <lineage>
        <taxon>Eukaryota</taxon>
        <taxon>Fungi</taxon>
        <taxon>Dikarya</taxon>
        <taxon>Basidiomycota</taxon>
        <taxon>Agaricomycotina</taxon>
        <taxon>Agaricomycetes</taxon>
        <taxon>Polyporales</taxon>
        <taxon>Fibroporiaceae</taxon>
        <taxon>Fibroporia</taxon>
    </lineage>
</organism>
<dbReference type="Gene3D" id="1.20.1250.20">
    <property type="entry name" value="MFS general substrate transporter like domains"/>
    <property type="match status" value="1"/>
</dbReference>
<dbReference type="InParanoid" id="J4H4M5"/>
<evidence type="ECO:0000256" key="2">
    <source>
        <dbReference type="ARBA" id="ARBA00022692"/>
    </source>
</evidence>
<keyword evidence="4 5" id="KW-0472">Membrane</keyword>
<evidence type="ECO:0000256" key="1">
    <source>
        <dbReference type="ARBA" id="ARBA00004141"/>
    </source>
</evidence>
<feature type="transmembrane region" description="Helical" evidence="5">
    <location>
        <begin position="86"/>
        <end position="105"/>
    </location>
</feature>
<evidence type="ECO:0000256" key="5">
    <source>
        <dbReference type="SAM" id="Phobius"/>
    </source>
</evidence>
<keyword evidence="2 5" id="KW-0812">Transmembrane</keyword>
<evidence type="ECO:0008006" key="8">
    <source>
        <dbReference type="Google" id="ProtNLM"/>
    </source>
</evidence>
<feature type="transmembrane region" description="Helical" evidence="5">
    <location>
        <begin position="49"/>
        <end position="66"/>
    </location>
</feature>
<sequence length="151" mass="16383">MSELDTQVKTPSDELDIEKEAFDSQEPIVVAFDVDDPYNPKNWSRAKRWYLTFVAGVLGFNAAFASSAPSGMSSKLMEAFNISEELATLTISLFIFGYCVGPLFWGPLSEQCFQIGCALAPNATALMLFRLLGGMFAAAPMSNSGALISDM</sequence>
<dbReference type="HOGENOM" id="CLU_1731496_0_0_1"/>
<dbReference type="PANTHER" id="PTHR23502">
    <property type="entry name" value="MAJOR FACILITATOR SUPERFAMILY"/>
    <property type="match status" value="1"/>
</dbReference>
<keyword evidence="3 5" id="KW-1133">Transmembrane helix</keyword>
<dbReference type="STRING" id="599839.J4H4M5"/>
<dbReference type="GO" id="GO:0022857">
    <property type="term" value="F:transmembrane transporter activity"/>
    <property type="evidence" value="ECO:0007669"/>
    <property type="project" value="TreeGrafter"/>
</dbReference>
<gene>
    <name evidence="6" type="ORF">FIBRA_07459</name>
</gene>
<dbReference type="PANTHER" id="PTHR23502:SF74">
    <property type="entry name" value="MAJOR FACILITATOR SUPERFAMILY (MFS) PROFILE DOMAIN-CONTAINING PROTEIN"/>
    <property type="match status" value="1"/>
</dbReference>
<evidence type="ECO:0000313" key="6">
    <source>
        <dbReference type="EMBL" id="CCM05249.1"/>
    </source>
</evidence>
<evidence type="ECO:0000313" key="7">
    <source>
        <dbReference type="Proteomes" id="UP000006352"/>
    </source>
</evidence>